<dbReference type="Proteomes" id="UP001174839">
    <property type="component" value="Unassembled WGS sequence"/>
</dbReference>
<accession>A0ABT7WDW5</accession>
<dbReference type="EMBL" id="JAUDUY010000003">
    <property type="protein sequence ID" value="MDM9631107.1"/>
    <property type="molecule type" value="Genomic_DNA"/>
</dbReference>
<organism evidence="2 3">
    <name type="scientific">Robiginitalea aurantiaca</name>
    <dbReference type="NCBI Taxonomy" id="3056915"/>
    <lineage>
        <taxon>Bacteria</taxon>
        <taxon>Pseudomonadati</taxon>
        <taxon>Bacteroidota</taxon>
        <taxon>Flavobacteriia</taxon>
        <taxon>Flavobacteriales</taxon>
        <taxon>Flavobacteriaceae</taxon>
        <taxon>Robiginitalea</taxon>
    </lineage>
</organism>
<gene>
    <name evidence="2" type="ORF">QU605_06485</name>
</gene>
<proteinExistence type="predicted"/>
<name>A0ABT7WDW5_9FLAO</name>
<evidence type="ECO:0000256" key="1">
    <source>
        <dbReference type="SAM" id="Phobius"/>
    </source>
</evidence>
<evidence type="ECO:0000313" key="2">
    <source>
        <dbReference type="EMBL" id="MDM9631107.1"/>
    </source>
</evidence>
<keyword evidence="1" id="KW-1133">Transmembrane helix</keyword>
<keyword evidence="1" id="KW-0812">Transmembrane</keyword>
<sequence length="255" mass="30038">MLHFLRKLRQRLLTENRFGKYLLYAIGEILLVVIGILIALQVNIQQEEFKEKKVTEQLLKGIQADLKLEVERIDFLTGYYTQITNGIQQILLNHQGKATQSNKELGQYFLNTFEFRKFSKIDVNYQTLYSSGILQGIKDKKLSEEIITYYSRQFLEWSLEIYQQKAGAFDFNNVPDFQPLDKLQTGANYTSIPEFRLTFEDTYKTDFTEFIHEPEVLNFLADLLHQSELVFSNLKTYRESNLALSNRIQDYLDPR</sequence>
<feature type="transmembrane region" description="Helical" evidence="1">
    <location>
        <begin position="21"/>
        <end position="40"/>
    </location>
</feature>
<dbReference type="RefSeq" id="WP_289724473.1">
    <property type="nucleotide sequence ID" value="NZ_JAUDUY010000003.1"/>
</dbReference>
<comment type="caution">
    <text evidence="2">The sequence shown here is derived from an EMBL/GenBank/DDBJ whole genome shotgun (WGS) entry which is preliminary data.</text>
</comment>
<reference evidence="2" key="1">
    <citation type="submission" date="2023-06" db="EMBL/GenBank/DDBJ databases">
        <title>Robiginitalea aurantiacus sp. nov. and Algoriphagus sediminis sp. nov., isolated from coastal sediment.</title>
        <authorList>
            <person name="Zhou Z.Y."/>
            <person name="An J."/>
            <person name="Jia Y.W."/>
            <person name="Du Z.J."/>
        </authorList>
    </citation>
    <scope>NUCLEOTIDE SEQUENCE</scope>
    <source>
        <strain evidence="2">M39</strain>
    </source>
</reference>
<protein>
    <submittedName>
        <fullName evidence="2">Uncharacterized protein</fullName>
    </submittedName>
</protein>
<keyword evidence="3" id="KW-1185">Reference proteome</keyword>
<evidence type="ECO:0000313" key="3">
    <source>
        <dbReference type="Proteomes" id="UP001174839"/>
    </source>
</evidence>
<keyword evidence="1" id="KW-0472">Membrane</keyword>